<keyword evidence="1" id="KW-1133">Transmembrane helix</keyword>
<proteinExistence type="predicted"/>
<dbReference type="AlphaFoldDB" id="A0A9Q1CAD9"/>
<dbReference type="EMBL" id="JAIZAY010000005">
    <property type="protein sequence ID" value="KAJ8041335.1"/>
    <property type="molecule type" value="Genomic_DNA"/>
</dbReference>
<evidence type="ECO:0000313" key="3">
    <source>
        <dbReference type="Proteomes" id="UP001152320"/>
    </source>
</evidence>
<feature type="transmembrane region" description="Helical" evidence="1">
    <location>
        <begin position="44"/>
        <end position="63"/>
    </location>
</feature>
<evidence type="ECO:0000313" key="2">
    <source>
        <dbReference type="EMBL" id="KAJ8041335.1"/>
    </source>
</evidence>
<comment type="caution">
    <text evidence="2">The sequence shown here is derived from an EMBL/GenBank/DDBJ whole genome shotgun (WGS) entry which is preliminary data.</text>
</comment>
<gene>
    <name evidence="2" type="ORF">HOLleu_12128</name>
</gene>
<keyword evidence="1" id="KW-0812">Transmembrane</keyword>
<name>A0A9Q1CAD9_HOLLE</name>
<organism evidence="2 3">
    <name type="scientific">Holothuria leucospilota</name>
    <name type="common">Black long sea cucumber</name>
    <name type="synonym">Mertensiothuria leucospilota</name>
    <dbReference type="NCBI Taxonomy" id="206669"/>
    <lineage>
        <taxon>Eukaryota</taxon>
        <taxon>Metazoa</taxon>
        <taxon>Echinodermata</taxon>
        <taxon>Eleutherozoa</taxon>
        <taxon>Echinozoa</taxon>
        <taxon>Holothuroidea</taxon>
        <taxon>Aspidochirotacea</taxon>
        <taxon>Aspidochirotida</taxon>
        <taxon>Holothuriidae</taxon>
        <taxon>Holothuria</taxon>
    </lineage>
</organism>
<reference evidence="2" key="1">
    <citation type="submission" date="2021-10" db="EMBL/GenBank/DDBJ databases">
        <title>Tropical sea cucumber genome reveals ecological adaptation and Cuvierian tubules defense mechanism.</title>
        <authorList>
            <person name="Chen T."/>
        </authorList>
    </citation>
    <scope>NUCLEOTIDE SEQUENCE</scope>
    <source>
        <strain evidence="2">Nanhai2018</strain>
        <tissue evidence="2">Muscle</tissue>
    </source>
</reference>
<keyword evidence="1" id="KW-0472">Membrane</keyword>
<evidence type="ECO:0000256" key="1">
    <source>
        <dbReference type="SAM" id="Phobius"/>
    </source>
</evidence>
<sequence>MTYMKLLMRQHFTMLYNFSNVAFKVVPDCGLKARFSKHYRICKLHLLIVLAHHILSLLMLLNLKVLRILVEKVQSSTYPK</sequence>
<protein>
    <submittedName>
        <fullName evidence="2">Uncharacterized protein</fullName>
    </submittedName>
</protein>
<keyword evidence="3" id="KW-1185">Reference proteome</keyword>
<accession>A0A9Q1CAD9</accession>
<dbReference type="Proteomes" id="UP001152320">
    <property type="component" value="Chromosome 5"/>
</dbReference>